<dbReference type="Proteomes" id="UP000282876">
    <property type="component" value="Unassembled WGS sequence"/>
</dbReference>
<name>A0A437AMM5_9MICR</name>
<keyword evidence="2" id="KW-1185">Reference proteome</keyword>
<evidence type="ECO:0000313" key="2">
    <source>
        <dbReference type="Proteomes" id="UP000282876"/>
    </source>
</evidence>
<proteinExistence type="predicted"/>
<evidence type="ECO:0000313" key="1">
    <source>
        <dbReference type="EMBL" id="RVD92453.1"/>
    </source>
</evidence>
<organism evidence="1 2">
    <name type="scientific">Tubulinosema ratisbonensis</name>
    <dbReference type="NCBI Taxonomy" id="291195"/>
    <lineage>
        <taxon>Eukaryota</taxon>
        <taxon>Fungi</taxon>
        <taxon>Fungi incertae sedis</taxon>
        <taxon>Microsporidia</taxon>
        <taxon>Tubulinosematoidea</taxon>
        <taxon>Tubulinosematidae</taxon>
        <taxon>Tubulinosema</taxon>
    </lineage>
</organism>
<protein>
    <submittedName>
        <fullName evidence="1">Uncharacterized protein</fullName>
    </submittedName>
</protein>
<dbReference type="AlphaFoldDB" id="A0A437AMM5"/>
<sequence>MFIYIGLSFSYLLRLMTKEYYIGNLGSAIPKATDLKSAINFTFKGFDDYDGGMFLERPNGQLIPNRFTNILQFVPLNPYSIEEENMFFIVIDPKSGFNRILNGKKCVEWMTKENNFKIRPCAHVDEQLFEVVDVGS</sequence>
<gene>
    <name evidence="1" type="ORF">TUBRATIS_10370</name>
</gene>
<dbReference type="EMBL" id="RCSS01000214">
    <property type="protein sequence ID" value="RVD92453.1"/>
    <property type="molecule type" value="Genomic_DNA"/>
</dbReference>
<reference evidence="1 2" key="1">
    <citation type="submission" date="2018-10" db="EMBL/GenBank/DDBJ databases">
        <title>Draft genome sequence of the microsporidian Tubulinosema ratisbonensis.</title>
        <authorList>
            <person name="Polonais V."/>
            <person name="Peyretaillade E."/>
            <person name="Niehus S."/>
            <person name="Wawrzyniak I."/>
            <person name="Franchet A."/>
            <person name="Gaspin C."/>
            <person name="Reichstadt M."/>
            <person name="Belser C."/>
            <person name="Labadie K."/>
            <person name="Delbac F."/>
            <person name="Ferrandon D."/>
        </authorList>
    </citation>
    <scope>NUCLEOTIDE SEQUENCE [LARGE SCALE GENOMIC DNA]</scope>
    <source>
        <strain evidence="1 2">Franzen</strain>
    </source>
</reference>
<comment type="caution">
    <text evidence="1">The sequence shown here is derived from an EMBL/GenBank/DDBJ whole genome shotgun (WGS) entry which is preliminary data.</text>
</comment>
<dbReference type="VEuPathDB" id="MicrosporidiaDB:TUBRATIS_10370"/>
<dbReference type="OrthoDB" id="10675393at2759"/>
<accession>A0A437AMM5</accession>